<name>A0A8B7NQT5_HYAAZ</name>
<dbReference type="PANTHER" id="PTHR21505:SF8">
    <property type="entry name" value="DPT-YFP REPRESSOR BY OVEREXPRESSION, ISOFORM D-RELATED"/>
    <property type="match status" value="1"/>
</dbReference>
<feature type="region of interest" description="Disordered" evidence="1">
    <location>
        <begin position="167"/>
        <end position="186"/>
    </location>
</feature>
<evidence type="ECO:0000313" key="4">
    <source>
        <dbReference type="RefSeq" id="XP_018016053.1"/>
    </source>
</evidence>
<proteinExistence type="predicted"/>
<evidence type="ECO:0000259" key="2">
    <source>
        <dbReference type="PROSITE" id="PS51029"/>
    </source>
</evidence>
<dbReference type="Pfam" id="PF10545">
    <property type="entry name" value="MADF_DNA_bdg"/>
    <property type="match status" value="1"/>
</dbReference>
<feature type="compositionally biased region" description="Polar residues" evidence="1">
    <location>
        <begin position="171"/>
        <end position="186"/>
    </location>
</feature>
<keyword evidence="3" id="KW-1185">Reference proteome</keyword>
<dbReference type="SMART" id="SM00595">
    <property type="entry name" value="MADF"/>
    <property type="match status" value="1"/>
</dbReference>
<dbReference type="InterPro" id="IPR006578">
    <property type="entry name" value="MADF-dom"/>
</dbReference>
<feature type="region of interest" description="Disordered" evidence="1">
    <location>
        <begin position="191"/>
        <end position="221"/>
    </location>
</feature>
<dbReference type="PROSITE" id="PS51029">
    <property type="entry name" value="MADF"/>
    <property type="match status" value="1"/>
</dbReference>
<sequence>MSQDGVWSRDITERLIDLYREAPCLWQVKSSIYKDRILRIQALEKISKELEKLDTSINIEKIRKKIHTLRCQFRTEMNKKNEILKSGACADAEDRFIPRLWCFNLLSFLTDEDEKRPSISSLDEMESSASTPTTSNENETSLMFSDALEVPSNDSTCLRVHLPNLEDVEGGNTSAQKGQFDSSGTAEQAIIRPAVQPQRVTRSPTPTSDSSLSQPNAPKSVAFKERPALNKVQKRKRAEDSEAEILQMVATLLKEAKEDEFSIWGRSMANDLAKVDRHQCIIAKKLISETIFYASLNMLQPNTGFNDLKTT</sequence>
<dbReference type="OrthoDB" id="6617753at2759"/>
<feature type="region of interest" description="Disordered" evidence="1">
    <location>
        <begin position="116"/>
        <end position="139"/>
    </location>
</feature>
<accession>A0A8B7NQT5</accession>
<evidence type="ECO:0000313" key="3">
    <source>
        <dbReference type="Proteomes" id="UP000694843"/>
    </source>
</evidence>
<dbReference type="GeneID" id="108672823"/>
<dbReference type="KEGG" id="hazt:108672823"/>
<dbReference type="RefSeq" id="XP_018016053.1">
    <property type="nucleotide sequence ID" value="XM_018160564.2"/>
</dbReference>
<evidence type="ECO:0000256" key="1">
    <source>
        <dbReference type="SAM" id="MobiDB-lite"/>
    </source>
</evidence>
<feature type="compositionally biased region" description="Polar residues" evidence="1">
    <location>
        <begin position="198"/>
        <end position="217"/>
    </location>
</feature>
<dbReference type="AlphaFoldDB" id="A0A8B7NQT5"/>
<reference evidence="4" key="1">
    <citation type="submission" date="2025-08" db="UniProtKB">
        <authorList>
            <consortium name="RefSeq"/>
        </authorList>
    </citation>
    <scope>IDENTIFICATION</scope>
    <source>
        <tissue evidence="4">Whole organism</tissue>
    </source>
</reference>
<organism evidence="3 4">
    <name type="scientific">Hyalella azteca</name>
    <name type="common">Amphipod</name>
    <dbReference type="NCBI Taxonomy" id="294128"/>
    <lineage>
        <taxon>Eukaryota</taxon>
        <taxon>Metazoa</taxon>
        <taxon>Ecdysozoa</taxon>
        <taxon>Arthropoda</taxon>
        <taxon>Crustacea</taxon>
        <taxon>Multicrustacea</taxon>
        <taxon>Malacostraca</taxon>
        <taxon>Eumalacostraca</taxon>
        <taxon>Peracarida</taxon>
        <taxon>Amphipoda</taxon>
        <taxon>Senticaudata</taxon>
        <taxon>Talitrida</taxon>
        <taxon>Talitroidea</taxon>
        <taxon>Hyalellidae</taxon>
        <taxon>Hyalella</taxon>
    </lineage>
</organism>
<dbReference type="Proteomes" id="UP000694843">
    <property type="component" value="Unplaced"/>
</dbReference>
<gene>
    <name evidence="4" type="primary">LOC108672823</name>
</gene>
<feature type="compositionally biased region" description="Low complexity" evidence="1">
    <location>
        <begin position="127"/>
        <end position="139"/>
    </location>
</feature>
<protein>
    <submittedName>
        <fullName evidence="4">Uncharacterized protein LOC108672823</fullName>
    </submittedName>
</protein>
<dbReference type="PANTHER" id="PTHR21505">
    <property type="entry name" value="MADF DOMAIN-CONTAINING PROTEIN-RELATED"/>
    <property type="match status" value="1"/>
</dbReference>
<dbReference type="OMA" id="ISETIFY"/>
<feature type="domain" description="MADF" evidence="2">
    <location>
        <begin position="14"/>
        <end position="114"/>
    </location>
</feature>